<dbReference type="Proteomes" id="UP001202328">
    <property type="component" value="Unassembled WGS sequence"/>
</dbReference>
<evidence type="ECO:0000313" key="1">
    <source>
        <dbReference type="EMBL" id="KAI3832988.1"/>
    </source>
</evidence>
<gene>
    <name evidence="1" type="ORF">MKW98_025872</name>
</gene>
<name>A0AAD4RVI0_9MAGN</name>
<proteinExistence type="predicted"/>
<dbReference type="EMBL" id="JAJJMB010017985">
    <property type="protein sequence ID" value="KAI3832988.1"/>
    <property type="molecule type" value="Genomic_DNA"/>
</dbReference>
<comment type="caution">
    <text evidence="1">The sequence shown here is derived from an EMBL/GenBank/DDBJ whole genome shotgun (WGS) entry which is preliminary data.</text>
</comment>
<reference evidence="1" key="1">
    <citation type="submission" date="2022-04" db="EMBL/GenBank/DDBJ databases">
        <title>A functionally conserved STORR gene fusion in Papaver species that diverged 16.8 million years ago.</title>
        <authorList>
            <person name="Catania T."/>
        </authorList>
    </citation>
    <scope>NUCLEOTIDE SEQUENCE</scope>
    <source>
        <strain evidence="1">S-188037</strain>
    </source>
</reference>
<dbReference type="AlphaFoldDB" id="A0AAD4RVI0"/>
<accession>A0AAD4RVI0</accession>
<organism evidence="1 2">
    <name type="scientific">Papaver atlanticum</name>
    <dbReference type="NCBI Taxonomy" id="357466"/>
    <lineage>
        <taxon>Eukaryota</taxon>
        <taxon>Viridiplantae</taxon>
        <taxon>Streptophyta</taxon>
        <taxon>Embryophyta</taxon>
        <taxon>Tracheophyta</taxon>
        <taxon>Spermatophyta</taxon>
        <taxon>Magnoliopsida</taxon>
        <taxon>Ranunculales</taxon>
        <taxon>Papaveraceae</taxon>
        <taxon>Papaveroideae</taxon>
        <taxon>Papaver</taxon>
    </lineage>
</organism>
<sequence length="101" mass="11682">MKSGWRYELRRGKCLLLEPIKCADVVDIKSKLRRWELSVSFHYQILGGIPAPSNFGEDWKRRAQGCVVLDRHRANNKGKGYLFDGNGFDYTKVAFMRDTKA</sequence>
<evidence type="ECO:0000313" key="2">
    <source>
        <dbReference type="Proteomes" id="UP001202328"/>
    </source>
</evidence>
<protein>
    <submittedName>
        <fullName evidence="1">Uncharacterized protein</fullName>
    </submittedName>
</protein>
<keyword evidence="2" id="KW-1185">Reference proteome</keyword>